<reference evidence="3 4" key="1">
    <citation type="journal article" date="2020" name="IScience">
        <title>Genome Sequencing of the Endangered Kingdonia uniflora (Circaeasteraceae, Ranunculales) Reveals Potential Mechanisms of Evolutionary Specialization.</title>
        <authorList>
            <person name="Sun Y."/>
            <person name="Deng T."/>
            <person name="Zhang A."/>
            <person name="Moore M.J."/>
            <person name="Landis J.B."/>
            <person name="Lin N."/>
            <person name="Zhang H."/>
            <person name="Zhang X."/>
            <person name="Huang J."/>
            <person name="Zhang X."/>
            <person name="Sun H."/>
            <person name="Wang H."/>
        </authorList>
    </citation>
    <scope>NUCLEOTIDE SEQUENCE [LARGE SCALE GENOMIC DNA]</scope>
    <source>
        <strain evidence="3">TB1705</strain>
        <tissue evidence="3">Leaf</tissue>
    </source>
</reference>
<evidence type="ECO:0000313" key="3">
    <source>
        <dbReference type="EMBL" id="KAF6153575.1"/>
    </source>
</evidence>
<evidence type="ECO:0000259" key="2">
    <source>
        <dbReference type="PROSITE" id="PS51166"/>
    </source>
</evidence>
<dbReference type="Pfam" id="PF00686">
    <property type="entry name" value="CBM_20"/>
    <property type="match status" value="1"/>
</dbReference>
<evidence type="ECO:0000256" key="1">
    <source>
        <dbReference type="SAM" id="MobiDB-lite"/>
    </source>
</evidence>
<dbReference type="InterPro" id="IPR013783">
    <property type="entry name" value="Ig-like_fold"/>
</dbReference>
<protein>
    <recommendedName>
        <fullName evidence="2">CBM20 domain-containing protein</fullName>
    </recommendedName>
</protein>
<proteinExistence type="predicted"/>
<sequence>MAAITSSSSTATVLKGENRGFYIVSSATKGVLKKVEIRFLGTQKRKNVGLSVKFKAIQTVVCSSALLEPEEDKVVQEVLMQEADQTNTVLAHVKFQLQKECCFGQRFLVVGSDPIFGMWDAKKAVPMNWSEGHTWTVELDIPVGKIIQFKFILESDSGELMWQPGPDRVLETWETEETIIVAKEWDVEVKPAEEALMANSNMELVAENIIFGNGEPATADDIFSPKENSGTNVNKEPIVGEVNLLESNEKKAISEADVENLFLLEGEPILVPGLTPLPTMTIGEAPTSELGGIEAEDSYISKKYEMKAPDEEPHQEPRLTEEQEKPDCQTTEEIVKDDLQWSRKSVRKFLKDLLNFL</sequence>
<dbReference type="InterPro" id="IPR002044">
    <property type="entry name" value="CBM20"/>
</dbReference>
<dbReference type="PROSITE" id="PS51166">
    <property type="entry name" value="CBM20"/>
    <property type="match status" value="1"/>
</dbReference>
<dbReference type="PANTHER" id="PTHR15048:SF0">
    <property type="entry name" value="STARCH-BINDING DOMAIN-CONTAINING PROTEIN 1"/>
    <property type="match status" value="1"/>
</dbReference>
<evidence type="ECO:0000313" key="4">
    <source>
        <dbReference type="Proteomes" id="UP000541444"/>
    </source>
</evidence>
<dbReference type="OrthoDB" id="550577at2759"/>
<dbReference type="Proteomes" id="UP000541444">
    <property type="component" value="Unassembled WGS sequence"/>
</dbReference>
<comment type="caution">
    <text evidence="3">The sequence shown here is derived from an EMBL/GenBank/DDBJ whole genome shotgun (WGS) entry which is preliminary data.</text>
</comment>
<name>A0A7J7MF91_9MAGN</name>
<accession>A0A7J7MF91</accession>
<dbReference type="SMART" id="SM01065">
    <property type="entry name" value="CBM_2"/>
    <property type="match status" value="1"/>
</dbReference>
<dbReference type="AlphaFoldDB" id="A0A7J7MF91"/>
<dbReference type="Gene3D" id="2.60.40.10">
    <property type="entry name" value="Immunoglobulins"/>
    <property type="match status" value="1"/>
</dbReference>
<gene>
    <name evidence="3" type="ORF">GIB67_027442</name>
</gene>
<dbReference type="GO" id="GO:0016020">
    <property type="term" value="C:membrane"/>
    <property type="evidence" value="ECO:0007669"/>
    <property type="project" value="TreeGrafter"/>
</dbReference>
<dbReference type="CDD" id="cd05467">
    <property type="entry name" value="CBM20"/>
    <property type="match status" value="1"/>
</dbReference>
<dbReference type="EMBL" id="JACGCM010001560">
    <property type="protein sequence ID" value="KAF6153575.1"/>
    <property type="molecule type" value="Genomic_DNA"/>
</dbReference>
<dbReference type="GO" id="GO:2001070">
    <property type="term" value="F:starch binding"/>
    <property type="evidence" value="ECO:0007669"/>
    <property type="project" value="InterPro"/>
</dbReference>
<feature type="domain" description="CBM20" evidence="2">
    <location>
        <begin position="85"/>
        <end position="187"/>
    </location>
</feature>
<feature type="region of interest" description="Disordered" evidence="1">
    <location>
        <begin position="304"/>
        <end position="331"/>
    </location>
</feature>
<organism evidence="3 4">
    <name type="scientific">Kingdonia uniflora</name>
    <dbReference type="NCBI Taxonomy" id="39325"/>
    <lineage>
        <taxon>Eukaryota</taxon>
        <taxon>Viridiplantae</taxon>
        <taxon>Streptophyta</taxon>
        <taxon>Embryophyta</taxon>
        <taxon>Tracheophyta</taxon>
        <taxon>Spermatophyta</taxon>
        <taxon>Magnoliopsida</taxon>
        <taxon>Ranunculales</taxon>
        <taxon>Circaeasteraceae</taxon>
        <taxon>Kingdonia</taxon>
    </lineage>
</organism>
<keyword evidence="4" id="KW-1185">Reference proteome</keyword>
<dbReference type="PANTHER" id="PTHR15048">
    <property type="entry name" value="STARCH-BINDING DOMAIN-CONTAINING PROTEIN 1"/>
    <property type="match status" value="1"/>
</dbReference>
<dbReference type="SUPFAM" id="SSF49452">
    <property type="entry name" value="Starch-binding domain-like"/>
    <property type="match status" value="1"/>
</dbReference>
<dbReference type="InterPro" id="IPR013784">
    <property type="entry name" value="Carb-bd-like_fold"/>
</dbReference>